<feature type="region of interest" description="Disordered" evidence="1">
    <location>
        <begin position="1"/>
        <end position="78"/>
    </location>
</feature>
<feature type="compositionally biased region" description="Basic residues" evidence="1">
    <location>
        <begin position="545"/>
        <end position="555"/>
    </location>
</feature>
<gene>
    <name evidence="2" type="primary">SMKI02G3310</name>
    <name evidence="2" type="ORF">SMKI_02G3310</name>
</gene>
<feature type="compositionally biased region" description="Low complexity" evidence="1">
    <location>
        <begin position="529"/>
        <end position="539"/>
    </location>
</feature>
<feature type="compositionally biased region" description="Low complexity" evidence="1">
    <location>
        <begin position="578"/>
        <end position="597"/>
    </location>
</feature>
<feature type="region of interest" description="Disordered" evidence="1">
    <location>
        <begin position="514"/>
        <end position="608"/>
    </location>
</feature>
<keyword evidence="3" id="KW-1185">Reference proteome</keyword>
<reference evidence="2" key="1">
    <citation type="submission" date="2022-10" db="EMBL/GenBank/DDBJ databases">
        <authorList>
            <person name="Byrne P K."/>
        </authorList>
    </citation>
    <scope>NUCLEOTIDE SEQUENCE</scope>
    <source>
        <strain evidence="2">IFO1815</strain>
    </source>
</reference>
<evidence type="ECO:0000313" key="3">
    <source>
        <dbReference type="Proteomes" id="UP001161438"/>
    </source>
</evidence>
<dbReference type="SUPFAM" id="SSF53335">
    <property type="entry name" value="S-adenosyl-L-methionine-dependent methyltransferases"/>
    <property type="match status" value="1"/>
</dbReference>
<sequence>MGSTKDAKNNDNKNDRGFKNQSGNKFANLKPHDYCTGPISIEYKHTDKEKGKQERENKDGSTQSSVSTESHSPQVSNHLEKLSSFDSPLHLPNFKLADDLFSNSSRRSSDSAASFSVSKLKSAQLSKINLHSPHINNNKPSRKSGTPTSESNDNLSPDPSAPRFILSSMVGNGRGGGGLHGATSNVVKKLHSRKKWDWNSLPACDSSLLIKTASGHHNVINICIDGEFKQIMYDPNHNELFNRMDLFLSFNMDSSPKDSLIFAKKRLQSYIDFLTKYLESRKYAFECYPFNIENIINIETEVKCFPSFDPLKDYSEIESLIQLWLAQSQKFLLQSNSFFFSSEVVQELIKRKPTTRQHSNPAISTSSNKINDPTLYIQQLDIESNSPRPVISDPLDEIDILLIRPLHKTLGGWQLAYDEPSLNVADFPLDLSPWMIDSSNNTTENKNASNSASVPEYLTNLQNHLPRKGSKVKIVSDEKEVIELNSSNASDYMYDCMNRKFFTDDAKERISRNNFNQGLDEDPLNNPFSSTRSLSLPSSGADVVKRKKSPTKNNKKSGFVNFFKRKHSQLASTSHNTSPTVSPNISSSSSPKMQPQPHISSPPRTDKFHHIKSSNQALQNEWLENFFCRTLNNYKEIDLPTQFILPKEAKKSSKAQSQHEGEPSLSSPTSSNSDSVPSEGLDRAKSAALYGKEYLQLRLPFASDTIPAVICPWVWTSLSYYKWKALLREIYRLIIPGGYALAIVPDLRISNTYYTGILGDANANNAIGTSEEFVTTKERDKTFDAMAIDAINKGLHIHPTKHLTRTFKEVGFSGIKSSVLSLKTGDFKTDMGFLNEFNSLDVWDYMLRKQIPDSSCPPKDTDPTTLFKRYVEEHMGKIDDNAGCFRTLYVVAQKPKLPYIK</sequence>
<feature type="region of interest" description="Disordered" evidence="1">
    <location>
        <begin position="126"/>
        <end position="167"/>
    </location>
</feature>
<dbReference type="Gene3D" id="3.40.50.150">
    <property type="entry name" value="Vaccinia Virus protein VP39"/>
    <property type="match status" value="1"/>
</dbReference>
<feature type="compositionally biased region" description="Basic and acidic residues" evidence="1">
    <location>
        <begin position="42"/>
        <end position="59"/>
    </location>
</feature>
<dbReference type="GeneID" id="80916668"/>
<name>A0AA35NGR1_SACMI</name>
<dbReference type="AlphaFoldDB" id="A0AA35NGR1"/>
<protein>
    <recommendedName>
        <fullName evidence="4">YBR225W</fullName>
    </recommendedName>
</protein>
<feature type="region of interest" description="Disordered" evidence="1">
    <location>
        <begin position="648"/>
        <end position="680"/>
    </location>
</feature>
<feature type="compositionally biased region" description="Basic and acidic residues" evidence="1">
    <location>
        <begin position="1"/>
        <end position="18"/>
    </location>
</feature>
<evidence type="ECO:0000256" key="1">
    <source>
        <dbReference type="SAM" id="MobiDB-lite"/>
    </source>
</evidence>
<dbReference type="InterPro" id="IPR029063">
    <property type="entry name" value="SAM-dependent_MTases_sf"/>
</dbReference>
<evidence type="ECO:0000313" key="2">
    <source>
        <dbReference type="EMBL" id="CAI4037455.1"/>
    </source>
</evidence>
<accession>A0AA35NGR1</accession>
<organism evidence="2 3">
    <name type="scientific">Saccharomyces mikatae IFO 1815</name>
    <dbReference type="NCBI Taxonomy" id="226126"/>
    <lineage>
        <taxon>Eukaryota</taxon>
        <taxon>Fungi</taxon>
        <taxon>Dikarya</taxon>
        <taxon>Ascomycota</taxon>
        <taxon>Saccharomycotina</taxon>
        <taxon>Saccharomycetes</taxon>
        <taxon>Saccharomycetales</taxon>
        <taxon>Saccharomycetaceae</taxon>
        <taxon>Saccharomyces</taxon>
    </lineage>
</organism>
<feature type="compositionally biased region" description="Low complexity" evidence="1">
    <location>
        <begin position="61"/>
        <end position="76"/>
    </location>
</feature>
<evidence type="ECO:0008006" key="4">
    <source>
        <dbReference type="Google" id="ProtNLM"/>
    </source>
</evidence>
<feature type="compositionally biased region" description="Basic and acidic residues" evidence="1">
    <location>
        <begin position="648"/>
        <end position="662"/>
    </location>
</feature>
<feature type="compositionally biased region" description="Low complexity" evidence="1">
    <location>
        <begin position="663"/>
        <end position="678"/>
    </location>
</feature>
<dbReference type="RefSeq" id="XP_056080572.1">
    <property type="nucleotide sequence ID" value="XM_056224797.1"/>
</dbReference>
<proteinExistence type="predicted"/>
<feature type="compositionally biased region" description="Polar residues" evidence="1">
    <location>
        <begin position="126"/>
        <end position="157"/>
    </location>
</feature>
<dbReference type="EMBL" id="OX365758">
    <property type="protein sequence ID" value="CAI4037455.1"/>
    <property type="molecule type" value="Genomic_DNA"/>
</dbReference>
<dbReference type="Proteomes" id="UP001161438">
    <property type="component" value="Chromosome 2"/>
</dbReference>